<dbReference type="SUPFAM" id="SSF54452">
    <property type="entry name" value="MHC antigen-recognition domain"/>
    <property type="match status" value="1"/>
</dbReference>
<comment type="subcellular location">
    <subcellularLocation>
        <location evidence="1">Membrane</location>
    </subcellularLocation>
</comment>
<dbReference type="FunFam" id="3.30.500.10:FF:000004">
    <property type="entry name" value="Retinoic acid early-inducible protein 1-beta"/>
    <property type="match status" value="1"/>
</dbReference>
<dbReference type="Gene3D" id="3.30.500.10">
    <property type="entry name" value="MHC class I-like antigen recognition-like"/>
    <property type="match status" value="1"/>
</dbReference>
<name>A0A5J5MJR6_MUNRE</name>
<evidence type="ECO:0000256" key="4">
    <source>
        <dbReference type="ARBA" id="ARBA00023157"/>
    </source>
</evidence>
<dbReference type="AlphaFoldDB" id="A0A5J5MJR6"/>
<dbReference type="PANTHER" id="PTHR16675:SF64">
    <property type="entry name" value="RETINOIC ACID EARLY TRANSCRIPT 1E"/>
    <property type="match status" value="1"/>
</dbReference>
<dbReference type="InterPro" id="IPR050208">
    <property type="entry name" value="MHC_class-I_related"/>
</dbReference>
<dbReference type="InterPro" id="IPR011162">
    <property type="entry name" value="MHC_I/II-like_Ag-recog"/>
</dbReference>
<evidence type="ECO:0000256" key="5">
    <source>
        <dbReference type="ARBA" id="ARBA00023180"/>
    </source>
</evidence>
<sequence length="238" mass="27034">HSLCLDLTVKTQSRPGQPWCQVQGSVDTKPFLQNDSDSNKVRPLGFLGEEVNNTKAWTELSQTLGEAGRKLRMVLPVIKLDRKEMRGPPSLQVRLCCQCEAEQWSGAALLFNLNGRTALLLDTMNIIWTVIDPGATGLKEEWESNQELAEYIRKISTGDCSYWLREFLEHWENMLLPEPQPVCIHPFGHLHYPIDHHPVSSNCFIIMNLMMKSGTTAGEKPAGLWLLGRVVLVRTWER</sequence>
<dbReference type="GO" id="GO:0001916">
    <property type="term" value="P:positive regulation of T cell mediated cytotoxicity"/>
    <property type="evidence" value="ECO:0007669"/>
    <property type="project" value="TreeGrafter"/>
</dbReference>
<evidence type="ECO:0000256" key="3">
    <source>
        <dbReference type="ARBA" id="ARBA00023136"/>
    </source>
</evidence>
<evidence type="ECO:0000259" key="6">
    <source>
        <dbReference type="Pfam" id="PF00129"/>
    </source>
</evidence>
<dbReference type="GO" id="GO:0009897">
    <property type="term" value="C:external side of plasma membrane"/>
    <property type="evidence" value="ECO:0007669"/>
    <property type="project" value="TreeGrafter"/>
</dbReference>
<keyword evidence="4" id="KW-1015">Disulfide bond</keyword>
<accession>A0A5J5MJR6</accession>
<dbReference type="GO" id="GO:0006955">
    <property type="term" value="P:immune response"/>
    <property type="evidence" value="ECO:0007669"/>
    <property type="project" value="TreeGrafter"/>
</dbReference>
<feature type="non-terminal residue" evidence="7">
    <location>
        <position position="1"/>
    </location>
</feature>
<keyword evidence="2" id="KW-0732">Signal</keyword>
<protein>
    <recommendedName>
        <fullName evidence="6">MHC class I-like antigen recognition-like domain-containing protein</fullName>
    </recommendedName>
</protein>
<dbReference type="GO" id="GO:0002486">
    <property type="term" value="P:antigen processing and presentation of endogenous peptide antigen via MHC class I via ER pathway, TAP-independent"/>
    <property type="evidence" value="ECO:0007669"/>
    <property type="project" value="TreeGrafter"/>
</dbReference>
<organism evidence="7 8">
    <name type="scientific">Muntiacus reevesi</name>
    <name type="common">Reeves' muntjac</name>
    <name type="synonym">Cervus reevesi</name>
    <dbReference type="NCBI Taxonomy" id="9886"/>
    <lineage>
        <taxon>Eukaryota</taxon>
        <taxon>Metazoa</taxon>
        <taxon>Chordata</taxon>
        <taxon>Craniata</taxon>
        <taxon>Vertebrata</taxon>
        <taxon>Euteleostomi</taxon>
        <taxon>Mammalia</taxon>
        <taxon>Eutheria</taxon>
        <taxon>Laurasiatheria</taxon>
        <taxon>Artiodactyla</taxon>
        <taxon>Ruminantia</taxon>
        <taxon>Pecora</taxon>
        <taxon>Cervidae</taxon>
        <taxon>Muntiacinae</taxon>
        <taxon>Muntiacus</taxon>
    </lineage>
</organism>
<keyword evidence="3" id="KW-0472">Membrane</keyword>
<dbReference type="InterPro" id="IPR037055">
    <property type="entry name" value="MHC_I-like_Ag-recog_sf"/>
</dbReference>
<dbReference type="EMBL" id="VCEB01000003">
    <property type="protein sequence ID" value="KAB0380473.1"/>
    <property type="molecule type" value="Genomic_DNA"/>
</dbReference>
<gene>
    <name evidence="7" type="ORF">FD755_008257</name>
</gene>
<dbReference type="GO" id="GO:0002476">
    <property type="term" value="P:antigen processing and presentation of endogenous peptide antigen via MHC class Ib"/>
    <property type="evidence" value="ECO:0007669"/>
    <property type="project" value="TreeGrafter"/>
</dbReference>
<dbReference type="GO" id="GO:0046703">
    <property type="term" value="F:natural killer cell lectin-like receptor binding"/>
    <property type="evidence" value="ECO:0007669"/>
    <property type="project" value="UniProtKB-ARBA"/>
</dbReference>
<dbReference type="Proteomes" id="UP000326062">
    <property type="component" value="Chromosome 3"/>
</dbReference>
<comment type="caution">
    <text evidence="7">The sequence shown here is derived from an EMBL/GenBank/DDBJ whole genome shotgun (WGS) entry which is preliminary data.</text>
</comment>
<evidence type="ECO:0000313" key="7">
    <source>
        <dbReference type="EMBL" id="KAB0380473.1"/>
    </source>
</evidence>
<evidence type="ECO:0000256" key="2">
    <source>
        <dbReference type="ARBA" id="ARBA00022729"/>
    </source>
</evidence>
<keyword evidence="5" id="KW-0325">Glycoprotein</keyword>
<proteinExistence type="predicted"/>
<evidence type="ECO:0000313" key="8">
    <source>
        <dbReference type="Proteomes" id="UP000326062"/>
    </source>
</evidence>
<dbReference type="GO" id="GO:0005615">
    <property type="term" value="C:extracellular space"/>
    <property type="evidence" value="ECO:0007669"/>
    <property type="project" value="TreeGrafter"/>
</dbReference>
<dbReference type="InterPro" id="IPR011161">
    <property type="entry name" value="MHC_I-like_Ag-recog"/>
</dbReference>
<feature type="domain" description="MHC class I-like antigen recognition-like" evidence="6">
    <location>
        <begin position="2"/>
        <end position="174"/>
    </location>
</feature>
<dbReference type="PANTHER" id="PTHR16675">
    <property type="entry name" value="MHC CLASS I-RELATED"/>
    <property type="match status" value="1"/>
</dbReference>
<keyword evidence="8" id="KW-1185">Reference proteome</keyword>
<evidence type="ECO:0000256" key="1">
    <source>
        <dbReference type="ARBA" id="ARBA00004370"/>
    </source>
</evidence>
<dbReference type="Pfam" id="PF00129">
    <property type="entry name" value="MHC_I"/>
    <property type="match status" value="1"/>
</dbReference>
<reference evidence="7 8" key="1">
    <citation type="submission" date="2019-06" db="EMBL/GenBank/DDBJ databases">
        <title>Discovery of a novel chromosome fission-fusion reversal in muntjac.</title>
        <authorList>
            <person name="Mudd A.B."/>
            <person name="Bredeson J.V."/>
            <person name="Baum R."/>
            <person name="Hockemeyer D."/>
            <person name="Rokhsar D.S."/>
        </authorList>
    </citation>
    <scope>NUCLEOTIDE SEQUENCE [LARGE SCALE GENOMIC DNA]</scope>
    <source>
        <strain evidence="7">UCam_UCB_Mr</strain>
        <tissue evidence="7">Fibroblast cell line</tissue>
    </source>
</reference>